<sequence>MNEKSDHRRYYEDELAYLRDMGEVFAQANPDIAGLLSRQSHDPDIERLFEAFAFLTARLRQRLESGNPDYSHSLVSVFCPEYLRAIPSLTMLECTADPSGEVLVLPAKTEILSRAIEGEQCRFRTCRALPVLPASIDAVSWQERNRSTQLQLTVNVSAGEGARVLAGRNLSLFLDGGRDRRIGRLLLQALLTDVSSISISNGEQQIPLSGKPVHVGFDNDGALLPWSVGTVPALRVMQEYLAFSSAFVAVTLPAFPDDLKFSENTCTITITFSRRISLPALPEPNDFRLNCVPAINLFEEKGEPIRLSANRLEYRVQPNKTQGSKTQVYGVQTARGMSANSQKLIDFTVFGQFAHLRTNHSGHYFQVRVKPSVGGAGLDHWLSFIDGHEQLLLPSVSTVSTTLLCTNGARAAFIPAGGLNTVGRAVRYGGVIRNIMPTTSEIQPPLDENMMWRLVSMLAGSMQPLEHITALRALIDTLDFAALQDEQARLRKINRATALRAVRTSAFDGMVRGFPVRGIRTSLEIDGAGFSSRGDVYLFGLMLNTFFKLSKPVNTIWQFELHDVNDNSSILFPVSQGRNSI</sequence>
<dbReference type="PANTHER" id="PTHR35370">
    <property type="entry name" value="CYTOPLASMIC PROTEIN-RELATED-RELATED"/>
    <property type="match status" value="1"/>
</dbReference>
<dbReference type="Pfam" id="PF05947">
    <property type="entry name" value="T6SS_TssF"/>
    <property type="match status" value="1"/>
</dbReference>
<name>A0A252BVF5_9PROT</name>
<dbReference type="Proteomes" id="UP000194931">
    <property type="component" value="Unassembled WGS sequence"/>
</dbReference>
<accession>A0A252BVF5</accession>
<evidence type="ECO:0000313" key="2">
    <source>
        <dbReference type="Proteomes" id="UP000194931"/>
    </source>
</evidence>
<comment type="caution">
    <text evidence="1">The sequence shown here is derived from an EMBL/GenBank/DDBJ whole genome shotgun (WGS) entry which is preliminary data.</text>
</comment>
<dbReference type="InterPro" id="IPR010272">
    <property type="entry name" value="T6SS_TssF"/>
</dbReference>
<reference evidence="2" key="1">
    <citation type="submission" date="2014-06" db="EMBL/GenBank/DDBJ databases">
        <authorList>
            <person name="Winans N.J."/>
            <person name="Newell P.D."/>
            <person name="Douglas A.E."/>
        </authorList>
    </citation>
    <scope>NUCLEOTIDE SEQUENCE [LARGE SCALE GENOMIC DNA]</scope>
</reference>
<organism evidence="1 2">
    <name type="scientific">Acetobacter okinawensis</name>
    <dbReference type="NCBI Taxonomy" id="1076594"/>
    <lineage>
        <taxon>Bacteria</taxon>
        <taxon>Pseudomonadati</taxon>
        <taxon>Pseudomonadota</taxon>
        <taxon>Alphaproteobacteria</taxon>
        <taxon>Acetobacterales</taxon>
        <taxon>Acetobacteraceae</taxon>
        <taxon>Acetobacter</taxon>
    </lineage>
</organism>
<gene>
    <name evidence="1" type="ORF">HK26_12290</name>
</gene>
<protein>
    <recommendedName>
        <fullName evidence="3">Type VI secretion system protein ImpG</fullName>
    </recommendedName>
</protein>
<dbReference type="EMBL" id="JOPJ01000008">
    <property type="protein sequence ID" value="OUJ12925.1"/>
    <property type="molecule type" value="Genomic_DNA"/>
</dbReference>
<evidence type="ECO:0000313" key="1">
    <source>
        <dbReference type="EMBL" id="OUJ12925.1"/>
    </source>
</evidence>
<dbReference type="NCBIfam" id="TIGR03359">
    <property type="entry name" value="VI_chp_6"/>
    <property type="match status" value="1"/>
</dbReference>
<dbReference type="PIRSF" id="PIRSF028304">
    <property type="entry name" value="UCP028304"/>
    <property type="match status" value="1"/>
</dbReference>
<dbReference type="PANTHER" id="PTHR35370:SF1">
    <property type="entry name" value="TYPE VI SECRETION SYSTEM COMPONENT TSSF1"/>
    <property type="match status" value="1"/>
</dbReference>
<dbReference type="AlphaFoldDB" id="A0A252BVF5"/>
<proteinExistence type="predicted"/>
<keyword evidence="2" id="KW-1185">Reference proteome</keyword>
<dbReference type="RefSeq" id="WP_180539338.1">
    <property type="nucleotide sequence ID" value="NZ_JOPJ01000008.1"/>
</dbReference>
<evidence type="ECO:0008006" key="3">
    <source>
        <dbReference type="Google" id="ProtNLM"/>
    </source>
</evidence>